<keyword evidence="1" id="KW-0812">Transmembrane</keyword>
<evidence type="ECO:0000256" key="1">
    <source>
        <dbReference type="SAM" id="Phobius"/>
    </source>
</evidence>
<dbReference type="SUPFAM" id="SSF52047">
    <property type="entry name" value="RNI-like"/>
    <property type="match status" value="1"/>
</dbReference>
<keyword evidence="1" id="KW-0472">Membrane</keyword>
<dbReference type="Proteomes" id="UP000256964">
    <property type="component" value="Unassembled WGS sequence"/>
</dbReference>
<evidence type="ECO:0008006" key="4">
    <source>
        <dbReference type="Google" id="ProtNLM"/>
    </source>
</evidence>
<dbReference type="InterPro" id="IPR032675">
    <property type="entry name" value="LRR_dom_sf"/>
</dbReference>
<keyword evidence="3" id="KW-1185">Reference proteome</keyword>
<dbReference type="Gene3D" id="3.80.10.10">
    <property type="entry name" value="Ribonuclease Inhibitor"/>
    <property type="match status" value="1"/>
</dbReference>
<organism evidence="2 3">
    <name type="scientific">Lentinus brumalis</name>
    <dbReference type="NCBI Taxonomy" id="2498619"/>
    <lineage>
        <taxon>Eukaryota</taxon>
        <taxon>Fungi</taxon>
        <taxon>Dikarya</taxon>
        <taxon>Basidiomycota</taxon>
        <taxon>Agaricomycotina</taxon>
        <taxon>Agaricomycetes</taxon>
        <taxon>Polyporales</taxon>
        <taxon>Polyporaceae</taxon>
        <taxon>Lentinus</taxon>
    </lineage>
</organism>
<feature type="transmembrane region" description="Helical" evidence="1">
    <location>
        <begin position="179"/>
        <end position="200"/>
    </location>
</feature>
<dbReference type="EMBL" id="KZ857449">
    <property type="protein sequence ID" value="RDX44502.1"/>
    <property type="molecule type" value="Genomic_DNA"/>
</dbReference>
<accession>A0A371CW34</accession>
<proteinExistence type="predicted"/>
<evidence type="ECO:0000313" key="3">
    <source>
        <dbReference type="Proteomes" id="UP000256964"/>
    </source>
</evidence>
<dbReference type="AlphaFoldDB" id="A0A371CW34"/>
<gene>
    <name evidence="2" type="ORF">OH76DRAFT_1095791</name>
</gene>
<protein>
    <recommendedName>
        <fullName evidence="4">F-box domain-containing protein</fullName>
    </recommendedName>
</protein>
<evidence type="ECO:0000313" key="2">
    <source>
        <dbReference type="EMBL" id="RDX44502.1"/>
    </source>
</evidence>
<reference evidence="2 3" key="1">
    <citation type="journal article" date="2018" name="Biotechnol. Biofuels">
        <title>Integrative visual omics of the white-rot fungus Polyporus brumalis exposes the biotechnological potential of its oxidative enzymes for delignifying raw plant biomass.</title>
        <authorList>
            <person name="Miyauchi S."/>
            <person name="Rancon A."/>
            <person name="Drula E."/>
            <person name="Hage H."/>
            <person name="Chaduli D."/>
            <person name="Favel A."/>
            <person name="Grisel S."/>
            <person name="Henrissat B."/>
            <person name="Herpoel-Gimbert I."/>
            <person name="Ruiz-Duenas F.J."/>
            <person name="Chevret D."/>
            <person name="Hainaut M."/>
            <person name="Lin J."/>
            <person name="Wang M."/>
            <person name="Pangilinan J."/>
            <person name="Lipzen A."/>
            <person name="Lesage-Meessen L."/>
            <person name="Navarro D."/>
            <person name="Riley R."/>
            <person name="Grigoriev I.V."/>
            <person name="Zhou S."/>
            <person name="Raouche S."/>
            <person name="Rosso M.N."/>
        </authorList>
    </citation>
    <scope>NUCLEOTIDE SEQUENCE [LARGE SCALE GENOMIC DNA]</scope>
    <source>
        <strain evidence="2 3">BRFM 1820</strain>
    </source>
</reference>
<name>A0A371CW34_9APHY</name>
<sequence>MADQVSRESTRAGMDAPQGQHIELPAELWDITIDMLRADTRTLKSCSLVCREWTHRAQHRLFNLLSHTWPRPRGGREPAERTAPGTQEELTSFLYASPHIARHVITFVLDSDAPGCYRTLSIPKLSAILSCFPALRKLELRSVEILDEPFRNIAGDRRISPLCHSVGLLKSLSLRRCRVITLLALYGFLALFPSITYLALVDVKMNLSAFDEAGTSSLLATKLIPSGLALKTLHITYAPRSLLSALIRDIKSMAQTITSLHLSVGVVSEPLGVGPLLAAMPSLRRVQLGSFGKRHLKIAQDGPYGLNLARCKALKLVTFSLDNATVPDVLYWLMASDLPASVQEMRFSAPIFEHALSSFNDQRVSWAQVDAKMAAFPPKVRFRLLMQFIRSRRALREGSVLSSLPQGDVGGVLPAVLRSEPPARHIAAQADGRFCIERNSLCGMRDPEVTITSVVLVSVAMPFRRSQYSY</sequence>
<keyword evidence="1" id="KW-1133">Transmembrane helix</keyword>
<dbReference type="OrthoDB" id="2977329at2759"/>